<name>A0A2V1GZE6_9GAMM</name>
<gene>
    <name evidence="13" type="ORF">DC094_15850</name>
</gene>
<evidence type="ECO:0000313" key="14">
    <source>
        <dbReference type="Proteomes" id="UP000244906"/>
    </source>
</evidence>
<dbReference type="Proteomes" id="UP000244906">
    <property type="component" value="Unassembled WGS sequence"/>
</dbReference>
<dbReference type="InterPro" id="IPR023346">
    <property type="entry name" value="Lysozyme-like_dom_sf"/>
</dbReference>
<dbReference type="OrthoDB" id="289937at2"/>
<evidence type="ECO:0000256" key="9">
    <source>
        <dbReference type="ARBA" id="ARBA00023295"/>
    </source>
</evidence>
<accession>A0A2V1GZE6</accession>
<dbReference type="GO" id="GO:0016798">
    <property type="term" value="F:hydrolase activity, acting on glycosyl bonds"/>
    <property type="evidence" value="ECO:0007669"/>
    <property type="project" value="UniProtKB-KW"/>
</dbReference>
<comment type="similarity">
    <text evidence="3">In the N-terminal section; belongs to the FlgJ family.</text>
</comment>
<evidence type="ECO:0000256" key="10">
    <source>
        <dbReference type="ARBA" id="ARBA00023316"/>
    </source>
</evidence>
<dbReference type="InterPro" id="IPR002901">
    <property type="entry name" value="MGlyc_endo_b_GlcNAc-like_dom"/>
</dbReference>
<comment type="similarity">
    <text evidence="4">In the C-terminal section; belongs to the glycosyl hydrolase 73 family.</text>
</comment>
<keyword evidence="13" id="KW-0282">Flagellum</keyword>
<dbReference type="Pfam" id="PF01832">
    <property type="entry name" value="Glucosaminidase"/>
    <property type="match status" value="1"/>
</dbReference>
<evidence type="ECO:0000256" key="4">
    <source>
        <dbReference type="ARBA" id="ARBA00007974"/>
    </source>
</evidence>
<keyword evidence="9" id="KW-0326">Glycosidase</keyword>
<sequence length="325" mass="36099">MQLANENYLASDVRGLADLKRQAGRNNPEATREAARQFEGQFFKMMLKSMRESNAVFEEGNFMHSNGEKVYEQMMDDQLVDRMTRSGSLGLTDMIVDQLQRASKKVDAVAPETLNVPQRNQWLSLKQLQNKIVASPIENNSSANKSRFSQALSDAQMPATNFSDPADFVRQLMPMAKTAANKLGVKPEVLIAQAALETGWGKKMVKGVDGSGSNNLFNIKADHRWQGGRVQVSTLEFRGGVAKKEMASFRAYPNLKSSFNDYVDFISQSPRYSQAMKNTSDSKAYLSELQNAGYATDPNYAAKIQRIAEGEHFTSEVNVNLGVQG</sequence>
<evidence type="ECO:0000256" key="2">
    <source>
        <dbReference type="ARBA" id="ARBA00004418"/>
    </source>
</evidence>
<dbReference type="Pfam" id="PF10135">
    <property type="entry name" value="Rod-binding"/>
    <property type="match status" value="1"/>
</dbReference>
<keyword evidence="6" id="KW-0574">Periplasm</keyword>
<dbReference type="NCBIfam" id="TIGR02541">
    <property type="entry name" value="flagell_FlgJ"/>
    <property type="match status" value="1"/>
</dbReference>
<dbReference type="InterPro" id="IPR013377">
    <property type="entry name" value="FlgJ"/>
</dbReference>
<comment type="subcellular location">
    <subcellularLocation>
        <location evidence="2">Periplasm</location>
    </subcellularLocation>
</comment>
<evidence type="ECO:0000259" key="12">
    <source>
        <dbReference type="SMART" id="SM00047"/>
    </source>
</evidence>
<evidence type="ECO:0000256" key="1">
    <source>
        <dbReference type="ARBA" id="ARBA00002954"/>
    </source>
</evidence>
<dbReference type="PRINTS" id="PR01002">
    <property type="entry name" value="FLGFLGJ"/>
</dbReference>
<dbReference type="SUPFAM" id="SSF53955">
    <property type="entry name" value="Lysozyme-like"/>
    <property type="match status" value="1"/>
</dbReference>
<keyword evidence="10" id="KW-0961">Cell wall biogenesis/degradation</keyword>
<evidence type="ECO:0000256" key="5">
    <source>
        <dbReference type="ARBA" id="ARBA00013433"/>
    </source>
</evidence>
<proteinExistence type="inferred from homology"/>
<dbReference type="InterPro" id="IPR019301">
    <property type="entry name" value="Flagellar_prot_FlgJ_N"/>
</dbReference>
<comment type="caution">
    <text evidence="13">The sequence shown here is derived from an EMBL/GenBank/DDBJ whole genome shotgun (WGS) entry which is preliminary data.</text>
</comment>
<dbReference type="InterPro" id="IPR051056">
    <property type="entry name" value="Glycosyl_Hydrolase_73"/>
</dbReference>
<reference evidence="13 14" key="1">
    <citation type="submission" date="2018-04" db="EMBL/GenBank/DDBJ databases">
        <title>Thalassorhabdus spongiae gen. nov., sp. nov., isolated from a marine sponge in South-West Iceland.</title>
        <authorList>
            <person name="Knobloch S."/>
            <person name="Daussin A."/>
            <person name="Johannsson R."/>
            <person name="Marteinsson V.T."/>
        </authorList>
    </citation>
    <scope>NUCLEOTIDE SEQUENCE [LARGE SCALE GENOMIC DNA]</scope>
    <source>
        <strain evidence="13 14">Hp12</strain>
    </source>
</reference>
<keyword evidence="8 13" id="KW-0378">Hydrolase</keyword>
<dbReference type="Gene3D" id="1.10.530.10">
    <property type="match status" value="1"/>
</dbReference>
<comment type="function">
    <text evidence="1">Flagellum-specific muramidase which hydrolyzes the peptidoglycan layer to assemble the rod structure in the periplasmic space.</text>
</comment>
<evidence type="ECO:0000313" key="13">
    <source>
        <dbReference type="EMBL" id="PVZ66740.1"/>
    </source>
</evidence>
<dbReference type="PANTHER" id="PTHR33308">
    <property type="entry name" value="PEPTIDOGLYCAN HYDROLASE FLGJ"/>
    <property type="match status" value="1"/>
</dbReference>
<evidence type="ECO:0000256" key="3">
    <source>
        <dbReference type="ARBA" id="ARBA00006880"/>
    </source>
</evidence>
<evidence type="ECO:0000256" key="8">
    <source>
        <dbReference type="ARBA" id="ARBA00022801"/>
    </source>
</evidence>
<keyword evidence="13" id="KW-0966">Cell projection</keyword>
<keyword evidence="7" id="KW-1005">Bacterial flagellum biogenesis</keyword>
<dbReference type="SMART" id="SM00047">
    <property type="entry name" value="LYZ2"/>
    <property type="match status" value="1"/>
</dbReference>
<dbReference type="GO" id="GO:0071973">
    <property type="term" value="P:bacterial-type flagellum-dependent cell motility"/>
    <property type="evidence" value="ECO:0007669"/>
    <property type="project" value="TreeGrafter"/>
</dbReference>
<keyword evidence="14" id="KW-1185">Reference proteome</keyword>
<dbReference type="GO" id="GO:0042597">
    <property type="term" value="C:periplasmic space"/>
    <property type="evidence" value="ECO:0007669"/>
    <property type="project" value="UniProtKB-SubCell"/>
</dbReference>
<organism evidence="13 14">
    <name type="scientific">Pelagibaculum spongiae</name>
    <dbReference type="NCBI Taxonomy" id="2080658"/>
    <lineage>
        <taxon>Bacteria</taxon>
        <taxon>Pseudomonadati</taxon>
        <taxon>Pseudomonadota</taxon>
        <taxon>Gammaproteobacteria</taxon>
        <taxon>Oceanospirillales</taxon>
        <taxon>Pelagibaculum</taxon>
    </lineage>
</organism>
<dbReference type="RefSeq" id="WP_116688104.1">
    <property type="nucleotide sequence ID" value="NZ_CAWNYD010000007.1"/>
</dbReference>
<keyword evidence="13" id="KW-0969">Cilium</keyword>
<evidence type="ECO:0000256" key="6">
    <source>
        <dbReference type="ARBA" id="ARBA00022764"/>
    </source>
</evidence>
<dbReference type="GO" id="GO:0004040">
    <property type="term" value="F:amidase activity"/>
    <property type="evidence" value="ECO:0007669"/>
    <property type="project" value="InterPro"/>
</dbReference>
<dbReference type="GO" id="GO:0071555">
    <property type="term" value="P:cell wall organization"/>
    <property type="evidence" value="ECO:0007669"/>
    <property type="project" value="UniProtKB-KW"/>
</dbReference>
<dbReference type="EMBL" id="QDDL01000007">
    <property type="protein sequence ID" value="PVZ66740.1"/>
    <property type="molecule type" value="Genomic_DNA"/>
</dbReference>
<evidence type="ECO:0000256" key="7">
    <source>
        <dbReference type="ARBA" id="ARBA00022795"/>
    </source>
</evidence>
<dbReference type="AlphaFoldDB" id="A0A2V1GZE6"/>
<dbReference type="GO" id="GO:0044780">
    <property type="term" value="P:bacterial-type flagellum assembly"/>
    <property type="evidence" value="ECO:0007669"/>
    <property type="project" value="InterPro"/>
</dbReference>
<feature type="domain" description="Mannosyl-glycoprotein endo-beta-N-acetylglucosamidase-like" evidence="12">
    <location>
        <begin position="156"/>
        <end position="314"/>
    </location>
</feature>
<dbReference type="Gene3D" id="2.10.70.40">
    <property type="entry name" value="peptidoglycan hydrolase"/>
    <property type="match status" value="1"/>
</dbReference>
<dbReference type="PANTHER" id="PTHR33308:SF9">
    <property type="entry name" value="PEPTIDOGLYCAN HYDROLASE FLGJ"/>
    <property type="match status" value="1"/>
</dbReference>
<protein>
    <recommendedName>
        <fullName evidence="5">Peptidoglycan hydrolase FlgJ</fullName>
    </recommendedName>
    <alternativeName>
        <fullName evidence="11">Muramidase FlgJ</fullName>
    </alternativeName>
</protein>
<evidence type="ECO:0000256" key="11">
    <source>
        <dbReference type="ARBA" id="ARBA00030835"/>
    </source>
</evidence>